<keyword evidence="5" id="KW-0238">DNA-binding</keyword>
<evidence type="ECO:0000256" key="6">
    <source>
        <dbReference type="PROSITE-ProRule" id="PRU00723"/>
    </source>
</evidence>
<protein>
    <recommendedName>
        <fullName evidence="8">C3H1-type domain-containing protein</fullName>
    </recommendedName>
</protein>
<dbReference type="EMBL" id="CM031827">
    <property type="protein sequence ID" value="KAG6723899.1"/>
    <property type="molecule type" value="Genomic_DNA"/>
</dbReference>
<dbReference type="InterPro" id="IPR036855">
    <property type="entry name" value="Znf_CCCH_sf"/>
</dbReference>
<feature type="zinc finger region" description="C3H1-type" evidence="6">
    <location>
        <begin position="81"/>
        <end position="108"/>
    </location>
</feature>
<name>A0A8T1R6M0_CARIL</name>
<dbReference type="InterPro" id="IPR041686">
    <property type="entry name" value="Znf-CCCH_3"/>
</dbReference>
<feature type="zinc finger region" description="C3H1-type" evidence="6">
    <location>
        <begin position="37"/>
        <end position="63"/>
    </location>
</feature>
<sequence length="535" mass="60324">MDEELLKRNTDCVYFLASPLTCKKGIDCEYRHSEIARLNPRDCWYWLSGNCLNSTCAFRHPPLDGHAGVPSESAEYSTPANKTSVPCYFYFNGFCNKGDRCSFMHGSDGNAPAEKSIKPSSVGTDAPLLENKTSAGCETGSAPAETCLNSSESAAKVITNFNCLPKEELQHLVPKNAFQQSASPQIAVCEYDEAAMIRLESLLPMEGFTHGRSPLRTDQSSEEQVEGYIEPEERWESSPGFDVLVGDRSDNVYEDDPEFLLDMDREHRELNSHSSVYDYENTVEYDPVYPAAEILYERDVYNSFDHLDDEHLFSNVNRVLGHSRDAMLDSILSRKRKLVPMELAVGECNGMDLRNHLRRRRMINDHRSTGSSRRPLSSHLIGLSHERPRRHGMAPRLHGRLASVVGKNGNESIGENRAFLNGAKPRGLMRHSQQDRSMKHFRKERLAKRQFSGEVSRKSSTRERWAQDSSTFTGPKTLAQIKDEKKYAEGNEDCIWKVGHARTTSADFQGPKPLSEILKNKRKLDSVTECDTSGS</sequence>
<dbReference type="Pfam" id="PF00642">
    <property type="entry name" value="zf-CCCH"/>
    <property type="match status" value="1"/>
</dbReference>
<keyword evidence="3 6" id="KW-0863">Zinc-finger</keyword>
<gene>
    <name evidence="9" type="ORF">CIPAW_03G242100</name>
    <name evidence="10" type="ORF">I3842_03G230400</name>
</gene>
<comment type="caution">
    <text evidence="9">The sequence shown here is derived from an EMBL/GenBank/DDBJ whole genome shotgun (WGS) entry which is preliminary data.</text>
</comment>
<evidence type="ECO:0000256" key="2">
    <source>
        <dbReference type="ARBA" id="ARBA00022737"/>
    </source>
</evidence>
<reference evidence="10" key="2">
    <citation type="submission" date="2021-01" db="EMBL/GenBank/DDBJ databases">
        <authorList>
            <person name="Lovell J.T."/>
            <person name="Bentley N."/>
            <person name="Bhattarai G."/>
            <person name="Jenkins J.W."/>
            <person name="Sreedasyam A."/>
            <person name="Alarcon Y."/>
            <person name="Bock C."/>
            <person name="Boston L."/>
            <person name="Carlson J."/>
            <person name="Cervantes K."/>
            <person name="Clermont K."/>
            <person name="Krom N."/>
            <person name="Kubenka K."/>
            <person name="Mamidi S."/>
            <person name="Mattison C."/>
            <person name="Monteros M."/>
            <person name="Pisani C."/>
            <person name="Plott C."/>
            <person name="Rajasekar S."/>
            <person name="Rhein H.S."/>
            <person name="Rohla C."/>
            <person name="Song M."/>
            <person name="Hilaire R.S."/>
            <person name="Shu S."/>
            <person name="Wells L."/>
            <person name="Wang X."/>
            <person name="Webber J."/>
            <person name="Heerema R.J."/>
            <person name="Klein P."/>
            <person name="Conner P."/>
            <person name="Grauke L."/>
            <person name="Grimwood J."/>
            <person name="Schmutz J."/>
            <person name="Randall J.J."/>
        </authorList>
    </citation>
    <scope>NUCLEOTIDE SEQUENCE</scope>
    <source>
        <tissue evidence="10">Leaf</tissue>
    </source>
</reference>
<accession>A0A8T1R6M0</accession>
<dbReference type="SMART" id="SM00356">
    <property type="entry name" value="ZnF_C3H1"/>
    <property type="match status" value="3"/>
</dbReference>
<dbReference type="PROSITE" id="PS50103">
    <property type="entry name" value="ZF_C3H1"/>
    <property type="match status" value="3"/>
</dbReference>
<dbReference type="GO" id="GO:0003729">
    <property type="term" value="F:mRNA binding"/>
    <property type="evidence" value="ECO:0007669"/>
    <property type="project" value="TreeGrafter"/>
</dbReference>
<dbReference type="AlphaFoldDB" id="A0A8T1R6M0"/>
<proteinExistence type="predicted"/>
<dbReference type="PANTHER" id="PTHR15725:SF0">
    <property type="entry name" value="ZINC FINGER CCCH DOMAIN-CONTAINING PROTEIN 32-LIKE"/>
    <property type="match status" value="1"/>
</dbReference>
<dbReference type="GO" id="GO:0008270">
    <property type="term" value="F:zinc ion binding"/>
    <property type="evidence" value="ECO:0007669"/>
    <property type="project" value="UniProtKB-KW"/>
</dbReference>
<dbReference type="EMBL" id="CM031811">
    <property type="protein sequence ID" value="KAG6662437.1"/>
    <property type="molecule type" value="Genomic_DNA"/>
</dbReference>
<evidence type="ECO:0000259" key="8">
    <source>
        <dbReference type="PROSITE" id="PS50103"/>
    </source>
</evidence>
<reference evidence="9" key="1">
    <citation type="submission" date="2020-12" db="EMBL/GenBank/DDBJ databases">
        <title>WGS assembly of Carya illinoinensis cv. Pawnee.</title>
        <authorList>
            <person name="Platts A."/>
            <person name="Shu S."/>
            <person name="Wright S."/>
            <person name="Barry K."/>
            <person name="Edger P."/>
            <person name="Pires J.C."/>
            <person name="Schmutz J."/>
        </authorList>
    </citation>
    <scope>NUCLEOTIDE SEQUENCE</scope>
    <source>
        <tissue evidence="9">Leaf</tissue>
    </source>
</reference>
<keyword evidence="1 6" id="KW-0479">Metal-binding</keyword>
<feature type="zinc finger region" description="C3H1-type" evidence="6">
    <location>
        <begin position="6"/>
        <end position="35"/>
    </location>
</feature>
<feature type="compositionally biased region" description="Basic and acidic residues" evidence="7">
    <location>
        <begin position="455"/>
        <end position="466"/>
    </location>
</feature>
<dbReference type="SUPFAM" id="SSF90229">
    <property type="entry name" value="CCCH zinc finger"/>
    <property type="match status" value="1"/>
</dbReference>
<dbReference type="Proteomes" id="UP000811609">
    <property type="component" value="Chromosome 3"/>
</dbReference>
<evidence type="ECO:0000256" key="7">
    <source>
        <dbReference type="SAM" id="MobiDB-lite"/>
    </source>
</evidence>
<feature type="domain" description="C3H1-type" evidence="8">
    <location>
        <begin position="81"/>
        <end position="108"/>
    </location>
</feature>
<evidence type="ECO:0000256" key="5">
    <source>
        <dbReference type="ARBA" id="ARBA00023125"/>
    </source>
</evidence>
<evidence type="ECO:0000313" key="10">
    <source>
        <dbReference type="EMBL" id="KAG6723899.1"/>
    </source>
</evidence>
<dbReference type="FunFam" id="4.10.1000.10:FF:000021">
    <property type="entry name" value="Zinc finger CCCH domain-containing protein 17"/>
    <property type="match status" value="1"/>
</dbReference>
<dbReference type="OrthoDB" id="5395350at2759"/>
<evidence type="ECO:0000256" key="1">
    <source>
        <dbReference type="ARBA" id="ARBA00022723"/>
    </source>
</evidence>
<evidence type="ECO:0000256" key="4">
    <source>
        <dbReference type="ARBA" id="ARBA00022833"/>
    </source>
</evidence>
<evidence type="ECO:0000256" key="3">
    <source>
        <dbReference type="ARBA" id="ARBA00022771"/>
    </source>
</evidence>
<evidence type="ECO:0000313" key="9">
    <source>
        <dbReference type="EMBL" id="KAG6662437.1"/>
    </source>
</evidence>
<dbReference type="Gene3D" id="4.10.1000.10">
    <property type="entry name" value="Zinc finger, CCCH-type"/>
    <property type="match status" value="2"/>
</dbReference>
<feature type="domain" description="C3H1-type" evidence="8">
    <location>
        <begin position="37"/>
        <end position="63"/>
    </location>
</feature>
<keyword evidence="4 6" id="KW-0862">Zinc</keyword>
<feature type="domain" description="C3H1-type" evidence="8">
    <location>
        <begin position="6"/>
        <end position="35"/>
    </location>
</feature>
<dbReference type="InterPro" id="IPR000571">
    <property type="entry name" value="Znf_CCCH"/>
</dbReference>
<dbReference type="Proteomes" id="UP000811246">
    <property type="component" value="Chromosome 3"/>
</dbReference>
<keyword evidence="11" id="KW-1185">Reference proteome</keyword>
<organism evidence="9 11">
    <name type="scientific">Carya illinoinensis</name>
    <name type="common">Pecan</name>
    <dbReference type="NCBI Taxonomy" id="32201"/>
    <lineage>
        <taxon>Eukaryota</taxon>
        <taxon>Viridiplantae</taxon>
        <taxon>Streptophyta</taxon>
        <taxon>Embryophyta</taxon>
        <taxon>Tracheophyta</taxon>
        <taxon>Spermatophyta</taxon>
        <taxon>Magnoliopsida</taxon>
        <taxon>eudicotyledons</taxon>
        <taxon>Gunneridae</taxon>
        <taxon>Pentapetalae</taxon>
        <taxon>rosids</taxon>
        <taxon>fabids</taxon>
        <taxon>Fagales</taxon>
        <taxon>Juglandaceae</taxon>
        <taxon>Carya</taxon>
    </lineage>
</organism>
<dbReference type="Pfam" id="PF15663">
    <property type="entry name" value="zf-CCCH_3"/>
    <property type="match status" value="1"/>
</dbReference>
<dbReference type="GO" id="GO:0003677">
    <property type="term" value="F:DNA binding"/>
    <property type="evidence" value="ECO:0007669"/>
    <property type="project" value="UniProtKB-KW"/>
</dbReference>
<dbReference type="PANTHER" id="PTHR15725">
    <property type="entry name" value="ZN-FINGER, C-X8-C-X5-C-X3-H TYPE-CONTAINING"/>
    <property type="match status" value="1"/>
</dbReference>
<evidence type="ECO:0000313" key="11">
    <source>
        <dbReference type="Proteomes" id="UP000811609"/>
    </source>
</evidence>
<feature type="region of interest" description="Disordered" evidence="7">
    <location>
        <begin position="451"/>
        <end position="472"/>
    </location>
</feature>
<keyword evidence="2" id="KW-0677">Repeat</keyword>